<keyword evidence="1" id="KW-0677">Repeat</keyword>
<accession>A0A9D1JMI5</accession>
<feature type="repeat" description="TPR" evidence="3">
    <location>
        <begin position="114"/>
        <end position="147"/>
    </location>
</feature>
<dbReference type="Proteomes" id="UP000823928">
    <property type="component" value="Unassembled WGS sequence"/>
</dbReference>
<dbReference type="PROSITE" id="PS50293">
    <property type="entry name" value="TPR_REGION"/>
    <property type="match status" value="2"/>
</dbReference>
<evidence type="ECO:0000313" key="4">
    <source>
        <dbReference type="EMBL" id="HIS36077.1"/>
    </source>
</evidence>
<evidence type="ECO:0000256" key="1">
    <source>
        <dbReference type="ARBA" id="ARBA00022737"/>
    </source>
</evidence>
<dbReference type="SMART" id="SM00028">
    <property type="entry name" value="TPR"/>
    <property type="match status" value="11"/>
</dbReference>
<dbReference type="AlphaFoldDB" id="A0A9D1JMI5"/>
<feature type="repeat" description="TPR" evidence="3">
    <location>
        <begin position="271"/>
        <end position="304"/>
    </location>
</feature>
<dbReference type="Pfam" id="PF13414">
    <property type="entry name" value="TPR_11"/>
    <property type="match status" value="2"/>
</dbReference>
<feature type="repeat" description="TPR" evidence="3">
    <location>
        <begin position="80"/>
        <end position="113"/>
    </location>
</feature>
<evidence type="ECO:0000256" key="2">
    <source>
        <dbReference type="ARBA" id="ARBA00022803"/>
    </source>
</evidence>
<feature type="repeat" description="TPR" evidence="3">
    <location>
        <begin position="411"/>
        <end position="444"/>
    </location>
</feature>
<comment type="caution">
    <text evidence="4">The sequence shown here is derived from an EMBL/GenBank/DDBJ whole genome shotgun (WGS) entry which is preliminary data.</text>
</comment>
<keyword evidence="2 3" id="KW-0802">TPR repeat</keyword>
<feature type="repeat" description="TPR" evidence="3">
    <location>
        <begin position="305"/>
        <end position="338"/>
    </location>
</feature>
<dbReference type="Gene3D" id="1.25.40.10">
    <property type="entry name" value="Tetratricopeptide repeat domain"/>
    <property type="match status" value="4"/>
</dbReference>
<name>A0A9D1JMI5_9BACT</name>
<reference evidence="4" key="1">
    <citation type="submission" date="2020-10" db="EMBL/GenBank/DDBJ databases">
        <authorList>
            <person name="Gilroy R."/>
        </authorList>
    </citation>
    <scope>NUCLEOTIDE SEQUENCE</scope>
    <source>
        <strain evidence="4">6276</strain>
    </source>
</reference>
<dbReference type="PROSITE" id="PS50005">
    <property type="entry name" value="TPR"/>
    <property type="match status" value="7"/>
</dbReference>
<dbReference type="Pfam" id="PF14559">
    <property type="entry name" value="TPR_19"/>
    <property type="match status" value="2"/>
</dbReference>
<evidence type="ECO:0000256" key="3">
    <source>
        <dbReference type="PROSITE-ProRule" id="PRU00339"/>
    </source>
</evidence>
<dbReference type="InterPro" id="IPR019734">
    <property type="entry name" value="TPR_rpt"/>
</dbReference>
<feature type="repeat" description="TPR" evidence="3">
    <location>
        <begin position="377"/>
        <end position="410"/>
    </location>
</feature>
<dbReference type="PANTHER" id="PTHR44858">
    <property type="entry name" value="TETRATRICOPEPTIDE REPEAT PROTEIN 6"/>
    <property type="match status" value="1"/>
</dbReference>
<dbReference type="EMBL" id="DVIU01000114">
    <property type="protein sequence ID" value="HIS36077.1"/>
    <property type="molecule type" value="Genomic_DNA"/>
</dbReference>
<dbReference type="Pfam" id="PF13431">
    <property type="entry name" value="TPR_17"/>
    <property type="match status" value="1"/>
</dbReference>
<organism evidence="4 5">
    <name type="scientific">Candidatus Scatousia excrementigallinarum</name>
    <dbReference type="NCBI Taxonomy" id="2840935"/>
    <lineage>
        <taxon>Bacteria</taxon>
        <taxon>Candidatus Scatousia</taxon>
    </lineage>
</organism>
<protein>
    <submittedName>
        <fullName evidence="4">Tetratricopeptide repeat protein</fullName>
    </submittedName>
</protein>
<dbReference type="SUPFAM" id="SSF48452">
    <property type="entry name" value="TPR-like"/>
    <property type="match status" value="2"/>
</dbReference>
<dbReference type="InterPro" id="IPR050498">
    <property type="entry name" value="Ycf3"/>
</dbReference>
<proteinExistence type="predicted"/>
<evidence type="ECO:0000313" key="5">
    <source>
        <dbReference type="Proteomes" id="UP000823928"/>
    </source>
</evidence>
<gene>
    <name evidence="4" type="ORF">IAC10_05540</name>
</gene>
<feature type="repeat" description="TPR" evidence="3">
    <location>
        <begin position="237"/>
        <end position="270"/>
    </location>
</feature>
<dbReference type="InterPro" id="IPR011990">
    <property type="entry name" value="TPR-like_helical_dom_sf"/>
</dbReference>
<sequence length="530" mass="60673">MNNTKQLEKKINKEYKTGNVKCAIELCQIGLQEDPTNADLHVRLGDLYLAWHLDIYNSCQYIDEAITEYQRALESYIDSAEIYFKIGQAHFYKGDLDKAINYLDMAISKKPKLAKAYYLLAETYTKKSRFMEAAINARKAVKYKPLANSCAHFLLSNLYNVSSVKSFKMKLKSQKEYLLSVLTLPFDVQAMKNVARFISYFKFFPMLVKSMYLVQTRKFDKAIETYAEAIEKAPGFVPLYSLLGDVYCAIGRYDDAITEYKMAIWLDCLNIEAYRHLCQAYEEIGDYDSAVEIYQKLIQIMPNMPDVHSNLANILFVKGDIDGAISHFQTAVTLNPKKQWTSVINQTLGFVYQESKKDLDAAITSYQSAYLQTPEDIDIYINLGSAFYDKEDFANALTVYRNALDLEPNNPKIHCNLGFLYWGNGDLDEAIKEYELAIEFDNNYDIAYNNLGVIYLDDLGRVQKAIELFKKSIECNPNYALAHFNLARAITITGDKIEAAKLYQIAQDINKVTNEIDPQEIVDKINGLFS</sequence>
<reference evidence="4" key="2">
    <citation type="journal article" date="2021" name="PeerJ">
        <title>Extensive microbial diversity within the chicken gut microbiome revealed by metagenomics and culture.</title>
        <authorList>
            <person name="Gilroy R."/>
            <person name="Ravi A."/>
            <person name="Getino M."/>
            <person name="Pursley I."/>
            <person name="Horton D.L."/>
            <person name="Alikhan N.F."/>
            <person name="Baker D."/>
            <person name="Gharbi K."/>
            <person name="Hall N."/>
            <person name="Watson M."/>
            <person name="Adriaenssens E.M."/>
            <person name="Foster-Nyarko E."/>
            <person name="Jarju S."/>
            <person name="Secka A."/>
            <person name="Antonio M."/>
            <person name="Oren A."/>
            <person name="Chaudhuri R.R."/>
            <person name="La Ragione R."/>
            <person name="Hildebrand F."/>
            <person name="Pallen M.J."/>
        </authorList>
    </citation>
    <scope>NUCLEOTIDE SEQUENCE</scope>
    <source>
        <strain evidence="4">6276</strain>
    </source>
</reference>
<dbReference type="PANTHER" id="PTHR44858:SF1">
    <property type="entry name" value="UDP-N-ACETYLGLUCOSAMINE--PEPTIDE N-ACETYLGLUCOSAMINYLTRANSFERASE SPINDLY-RELATED"/>
    <property type="match status" value="1"/>
</dbReference>